<gene>
    <name evidence="3" type="ORF">SARC_03344</name>
</gene>
<keyword evidence="2" id="KW-0812">Transmembrane</keyword>
<dbReference type="GeneID" id="25903848"/>
<proteinExistence type="predicted"/>
<name>A0A0L0G677_9EUKA</name>
<keyword evidence="2" id="KW-1133">Transmembrane helix</keyword>
<feature type="region of interest" description="Disordered" evidence="1">
    <location>
        <begin position="86"/>
        <end position="149"/>
    </location>
</feature>
<evidence type="ECO:0000256" key="2">
    <source>
        <dbReference type="SAM" id="Phobius"/>
    </source>
</evidence>
<feature type="compositionally biased region" description="Polar residues" evidence="1">
    <location>
        <begin position="97"/>
        <end position="108"/>
    </location>
</feature>
<feature type="compositionally biased region" description="Basic and acidic residues" evidence="1">
    <location>
        <begin position="129"/>
        <end position="149"/>
    </location>
</feature>
<keyword evidence="4" id="KW-1185">Reference proteome</keyword>
<protein>
    <submittedName>
        <fullName evidence="3">Uncharacterized protein</fullName>
    </submittedName>
</protein>
<sequence length="149" mass="17094">MRNHTTPRRGITIARPGFVMTLIHMIKRFRAPIFLGLVVYMIVGFRAPAGNTSMPEAAAPNVIPGRMYETNHADIDERKVQVAANQNVWKGDPAGINTDNIRQEMQQNADDRKDSNKDIYDESDNNPSYKHEDENLEDTERERERLEAR</sequence>
<dbReference type="RefSeq" id="XP_014158351.1">
    <property type="nucleotide sequence ID" value="XM_014302876.1"/>
</dbReference>
<reference evidence="3 4" key="1">
    <citation type="submission" date="2011-02" db="EMBL/GenBank/DDBJ databases">
        <title>The Genome Sequence of Sphaeroforma arctica JP610.</title>
        <authorList>
            <consortium name="The Broad Institute Genome Sequencing Platform"/>
            <person name="Russ C."/>
            <person name="Cuomo C."/>
            <person name="Young S.K."/>
            <person name="Zeng Q."/>
            <person name="Gargeya S."/>
            <person name="Alvarado L."/>
            <person name="Berlin A."/>
            <person name="Chapman S.B."/>
            <person name="Chen Z."/>
            <person name="Freedman E."/>
            <person name="Gellesch M."/>
            <person name="Goldberg J."/>
            <person name="Griggs A."/>
            <person name="Gujja S."/>
            <person name="Heilman E."/>
            <person name="Heiman D."/>
            <person name="Howarth C."/>
            <person name="Mehta T."/>
            <person name="Neiman D."/>
            <person name="Pearson M."/>
            <person name="Roberts A."/>
            <person name="Saif S."/>
            <person name="Shea T."/>
            <person name="Shenoy N."/>
            <person name="Sisk P."/>
            <person name="Stolte C."/>
            <person name="Sykes S."/>
            <person name="White J."/>
            <person name="Yandava C."/>
            <person name="Burger G."/>
            <person name="Gray M.W."/>
            <person name="Holland P.W.H."/>
            <person name="King N."/>
            <person name="Lang F.B.F."/>
            <person name="Roger A.J."/>
            <person name="Ruiz-Trillo I."/>
            <person name="Haas B."/>
            <person name="Nusbaum C."/>
            <person name="Birren B."/>
        </authorList>
    </citation>
    <scope>NUCLEOTIDE SEQUENCE [LARGE SCALE GENOMIC DNA]</scope>
    <source>
        <strain evidence="3 4">JP610</strain>
    </source>
</reference>
<dbReference type="Proteomes" id="UP000054560">
    <property type="component" value="Unassembled WGS sequence"/>
</dbReference>
<evidence type="ECO:0000313" key="3">
    <source>
        <dbReference type="EMBL" id="KNC84449.1"/>
    </source>
</evidence>
<organism evidence="3 4">
    <name type="scientific">Sphaeroforma arctica JP610</name>
    <dbReference type="NCBI Taxonomy" id="667725"/>
    <lineage>
        <taxon>Eukaryota</taxon>
        <taxon>Ichthyosporea</taxon>
        <taxon>Ichthyophonida</taxon>
        <taxon>Sphaeroforma</taxon>
    </lineage>
</organism>
<feature type="compositionally biased region" description="Basic and acidic residues" evidence="1">
    <location>
        <begin position="109"/>
        <end position="120"/>
    </location>
</feature>
<evidence type="ECO:0000256" key="1">
    <source>
        <dbReference type="SAM" id="MobiDB-lite"/>
    </source>
</evidence>
<feature type="transmembrane region" description="Helical" evidence="2">
    <location>
        <begin position="29"/>
        <end position="47"/>
    </location>
</feature>
<evidence type="ECO:0000313" key="4">
    <source>
        <dbReference type="Proteomes" id="UP000054560"/>
    </source>
</evidence>
<keyword evidence="2" id="KW-0472">Membrane</keyword>
<dbReference type="EMBL" id="KQ241764">
    <property type="protein sequence ID" value="KNC84449.1"/>
    <property type="molecule type" value="Genomic_DNA"/>
</dbReference>
<dbReference type="AlphaFoldDB" id="A0A0L0G677"/>
<accession>A0A0L0G677</accession>